<name>A0A7X6D3S0_9ACTN</name>
<evidence type="ECO:0000313" key="1">
    <source>
        <dbReference type="EMBL" id="NJQ07555.1"/>
    </source>
</evidence>
<organism evidence="1 2">
    <name type="scientific">Streptomyces lonarensis</name>
    <dbReference type="NCBI Taxonomy" id="700599"/>
    <lineage>
        <taxon>Bacteria</taxon>
        <taxon>Bacillati</taxon>
        <taxon>Actinomycetota</taxon>
        <taxon>Actinomycetes</taxon>
        <taxon>Kitasatosporales</taxon>
        <taxon>Streptomycetaceae</taxon>
        <taxon>Streptomyces</taxon>
    </lineage>
</organism>
<comment type="caution">
    <text evidence="1">The sequence shown here is derived from an EMBL/GenBank/DDBJ whole genome shotgun (WGS) entry which is preliminary data.</text>
</comment>
<dbReference type="Proteomes" id="UP000578686">
    <property type="component" value="Unassembled WGS sequence"/>
</dbReference>
<proteinExistence type="predicted"/>
<dbReference type="RefSeq" id="WP_167972663.1">
    <property type="nucleotide sequence ID" value="NZ_BHZG01000024.1"/>
</dbReference>
<evidence type="ECO:0000313" key="2">
    <source>
        <dbReference type="Proteomes" id="UP000578686"/>
    </source>
</evidence>
<dbReference type="EMBL" id="JAAVJD010000171">
    <property type="protein sequence ID" value="NJQ07555.1"/>
    <property type="molecule type" value="Genomic_DNA"/>
</dbReference>
<keyword evidence="2" id="KW-1185">Reference proteome</keyword>
<reference evidence="1 2" key="1">
    <citation type="submission" date="2020-03" db="EMBL/GenBank/DDBJ databases">
        <title>Draft genome of Streptomyces sp. ventii, isolated from the Axial Seamount in the Pacific Ocean, and resequencing of the two type strains Streptomyces lonarensis strain NCL 716 and Streptomyces bohaiensis strain 11A07.</title>
        <authorList>
            <person name="Loughran R.M."/>
            <person name="Pfannmuller K.M."/>
            <person name="Wasson B.J."/>
            <person name="Deadmond M.C."/>
            <person name="Paddock B.E."/>
            <person name="Koyack M.J."/>
            <person name="Gallegos D.A."/>
            <person name="Mitchell E.A."/>
            <person name="Ushijima B."/>
            <person name="Saw J.H."/>
            <person name="Mcphail K.L."/>
            <person name="Videau P."/>
        </authorList>
    </citation>
    <scope>NUCLEOTIDE SEQUENCE [LARGE SCALE GENOMIC DNA]</scope>
    <source>
        <strain evidence="1 2">NCL716</strain>
    </source>
</reference>
<protein>
    <submittedName>
        <fullName evidence="1">Uncharacterized protein</fullName>
    </submittedName>
</protein>
<accession>A0A7X6D3S0</accession>
<gene>
    <name evidence="1" type="ORF">HCN56_18700</name>
</gene>
<sequence>MERDGQLELYDLVAARLKYAHAAVRSLDVTDDERRALVRRLLVITTAAKKDLRGAVRRLDRFIAELDSGRPVEGWSRGEGDASP</sequence>
<dbReference type="AlphaFoldDB" id="A0A7X6D3S0"/>